<reference evidence="2 3" key="1">
    <citation type="submission" date="2022-06" db="EMBL/GenBank/DDBJ databases">
        <title>Halomicroarcula sp. a new haloarchaeum isolate from saline soil.</title>
        <authorList>
            <person name="Strakova D."/>
            <person name="Galisteo C."/>
            <person name="Sanchez-Porro C."/>
            <person name="Ventosa A."/>
        </authorList>
    </citation>
    <scope>NUCLEOTIDE SEQUENCE [LARGE SCALE GENOMIC DNA]</scope>
    <source>
        <strain evidence="2 3">S3CR25-11</strain>
    </source>
</reference>
<comment type="caution">
    <text evidence="2">The sequence shown here is derived from an EMBL/GenBank/DDBJ whole genome shotgun (WGS) entry which is preliminary data.</text>
</comment>
<feature type="region of interest" description="Disordered" evidence="1">
    <location>
        <begin position="1"/>
        <end position="30"/>
    </location>
</feature>
<evidence type="ECO:0000256" key="1">
    <source>
        <dbReference type="SAM" id="MobiDB-lite"/>
    </source>
</evidence>
<dbReference type="Proteomes" id="UP001268864">
    <property type="component" value="Unassembled WGS sequence"/>
</dbReference>
<protein>
    <submittedName>
        <fullName evidence="2">Uncharacterized protein</fullName>
    </submittedName>
</protein>
<name>A0ABU2FK58_9EURY</name>
<sequence length="174" mass="19316">MGEDIYAAKGNSAEAVTTYQNEPTSPRPSPILEVSPERGTFLRFLNAVIKGTVQGIPLYLKLRDSNGDPLPVNTEIKLELQVAGMDKEMVVSETMKSIDQYQTLSLSEQRNTDNIDSTKFTLQYPDAAPESGPAPKVDVRDIDAFYVTIESAVQVDWSQSEAYFDSDYVQKLGR</sequence>
<proteinExistence type="predicted"/>
<feature type="compositionally biased region" description="Polar residues" evidence="1">
    <location>
        <begin position="14"/>
        <end position="24"/>
    </location>
</feature>
<dbReference type="Gene3D" id="2.60.120.1180">
    <property type="match status" value="1"/>
</dbReference>
<dbReference type="EMBL" id="JAMQOS010000001">
    <property type="protein sequence ID" value="MDS0280627.1"/>
    <property type="molecule type" value="Genomic_DNA"/>
</dbReference>
<accession>A0ABU2FK58</accession>
<organism evidence="2 3">
    <name type="scientific">Haloarcula onubensis</name>
    <dbReference type="NCBI Taxonomy" id="2950539"/>
    <lineage>
        <taxon>Archaea</taxon>
        <taxon>Methanobacteriati</taxon>
        <taxon>Methanobacteriota</taxon>
        <taxon>Stenosarchaea group</taxon>
        <taxon>Halobacteria</taxon>
        <taxon>Halobacteriales</taxon>
        <taxon>Haloarculaceae</taxon>
        <taxon>Haloarcula</taxon>
    </lineage>
</organism>
<evidence type="ECO:0000313" key="3">
    <source>
        <dbReference type="Proteomes" id="UP001268864"/>
    </source>
</evidence>
<gene>
    <name evidence="2" type="ORF">NDI86_00740</name>
</gene>
<keyword evidence="3" id="KW-1185">Reference proteome</keyword>
<evidence type="ECO:0000313" key="2">
    <source>
        <dbReference type="EMBL" id="MDS0280627.1"/>
    </source>
</evidence>
<dbReference type="RefSeq" id="WP_310898474.1">
    <property type="nucleotide sequence ID" value="NZ_JAMQOS010000001.1"/>
</dbReference>